<evidence type="ECO:0000313" key="1">
    <source>
        <dbReference type="EMBL" id="APU69457.1"/>
    </source>
</evidence>
<gene>
    <name evidence="1" type="ORF">GRFL_2733</name>
</gene>
<sequence length="243" mass="28292">MFKGNRFTRYLVYALGEIVLVVIGIMIAIQLNEWNANRKLQNENYLYIRKMIGDLKATQSRLDLLLHQNDPVWPSFKQAVKNADTLLKLSYAGFSEEDIDFIGKTTAFQGGSMLNITDNTYQELMGTGKLYTLGSDSLVASIVRYYTICEREEIYNISNRDLLWHGLQVSEKGFGKMKMDYELATNFELSDYPFYFDPKSEEYHNYQITLRYLLLGQRINMSKIEMLIRETETLQLQLKHALP</sequence>
<dbReference type="Pfam" id="PF19578">
    <property type="entry name" value="DUF6090"/>
    <property type="match status" value="1"/>
</dbReference>
<dbReference type="InterPro" id="IPR045749">
    <property type="entry name" value="DUF6090"/>
</dbReference>
<dbReference type="AlphaFoldDB" id="A0A1L7I779"/>
<reference evidence="1 2" key="1">
    <citation type="submission" date="2016-07" db="EMBL/GenBank/DDBJ databases">
        <title>Multi-omics approach to identify versatile polysaccharide utilization systems of a marine flavobacterium Gramella flava.</title>
        <authorList>
            <person name="Tang K."/>
        </authorList>
    </citation>
    <scope>NUCLEOTIDE SEQUENCE [LARGE SCALE GENOMIC DNA]</scope>
    <source>
        <strain evidence="1 2">JLT2011</strain>
    </source>
</reference>
<evidence type="ECO:0000313" key="2">
    <source>
        <dbReference type="Proteomes" id="UP000186230"/>
    </source>
</evidence>
<protein>
    <submittedName>
        <fullName evidence="1">Uncharacterized protein</fullName>
    </submittedName>
</protein>
<proteinExistence type="predicted"/>
<accession>A0A1L7I779</accession>
<keyword evidence="2" id="KW-1185">Reference proteome</keyword>
<dbReference type="EMBL" id="CP016359">
    <property type="protein sequence ID" value="APU69457.1"/>
    <property type="molecule type" value="Genomic_DNA"/>
</dbReference>
<dbReference type="Proteomes" id="UP000186230">
    <property type="component" value="Chromosome"/>
</dbReference>
<name>A0A1L7I779_9FLAO</name>
<organism evidence="1 2">
    <name type="scientific">Christiangramia flava JLT2011</name>
    <dbReference type="NCBI Taxonomy" id="1229726"/>
    <lineage>
        <taxon>Bacteria</taxon>
        <taxon>Pseudomonadati</taxon>
        <taxon>Bacteroidota</taxon>
        <taxon>Flavobacteriia</taxon>
        <taxon>Flavobacteriales</taxon>
        <taxon>Flavobacteriaceae</taxon>
        <taxon>Christiangramia</taxon>
    </lineage>
</organism>
<dbReference type="STRING" id="1229726.GRFL_2733"/>
<dbReference type="KEGG" id="gfl:GRFL_2733"/>